<dbReference type="GO" id="GO:0016747">
    <property type="term" value="F:acyltransferase activity, transferring groups other than amino-acyl groups"/>
    <property type="evidence" value="ECO:0007669"/>
    <property type="project" value="InterPro"/>
</dbReference>
<evidence type="ECO:0000313" key="2">
    <source>
        <dbReference type="EMBL" id="GBF58529.1"/>
    </source>
</evidence>
<organism evidence="2 3">
    <name type="scientific">Candidatus Phycosocius bacilliformis</name>
    <dbReference type="NCBI Taxonomy" id="1445552"/>
    <lineage>
        <taxon>Bacteria</taxon>
        <taxon>Pseudomonadati</taxon>
        <taxon>Pseudomonadota</taxon>
        <taxon>Alphaproteobacteria</taxon>
        <taxon>Caulobacterales</taxon>
        <taxon>Caulobacterales incertae sedis</taxon>
        <taxon>Candidatus Phycosocius</taxon>
    </lineage>
</organism>
<dbReference type="InterPro" id="IPR000182">
    <property type="entry name" value="GNAT_dom"/>
</dbReference>
<dbReference type="InterPro" id="IPR051531">
    <property type="entry name" value="N-acetyltransferase"/>
</dbReference>
<dbReference type="OrthoDB" id="6293260at2"/>
<sequence>MTRQAPQLTTTHLILRGHERTDFERLAAMWGDPDIVRHIGARPSSSQESWFRLLRYMGHWPAMGYGYWAVCDKATGLYIGDVGLADHKRGLHPGLDAAPEAGWVIIPSLAGRGFATEAMAAALAWYEQTHGPTRTVCMIESVHAASIRVAEKLGYRPFADIMMTDKAVSLFERS</sequence>
<dbReference type="Gene3D" id="3.40.630.30">
    <property type="match status" value="1"/>
</dbReference>
<reference evidence="2 3" key="1">
    <citation type="journal article" date="2018" name="Genome Announc.">
        <title>Draft Genome Sequence of "Candidatus Phycosocius bacilliformis," an Alphaproteobacterial Ectosymbiont of the Hydrocarbon-Producing Green Alga Botryococcus braunii.</title>
        <authorList>
            <person name="Tanabe Y."/>
            <person name="Yamaguchi H."/>
            <person name="Watanabe M.M."/>
        </authorList>
    </citation>
    <scope>NUCLEOTIDE SEQUENCE [LARGE SCALE GENOMIC DNA]</scope>
    <source>
        <strain evidence="2 3">BOTRYCO-2</strain>
    </source>
</reference>
<proteinExistence type="predicted"/>
<dbReference type="PANTHER" id="PTHR43792:SF16">
    <property type="entry name" value="N-ACETYLTRANSFERASE DOMAIN-CONTAINING PROTEIN"/>
    <property type="match status" value="1"/>
</dbReference>
<accession>A0A2P2EBV5</accession>
<comment type="caution">
    <text evidence="2">The sequence shown here is derived from an EMBL/GenBank/DDBJ whole genome shotgun (WGS) entry which is preliminary data.</text>
</comment>
<dbReference type="PANTHER" id="PTHR43792">
    <property type="entry name" value="GNAT FAMILY, PUTATIVE (AFU_ORTHOLOGUE AFUA_3G00765)-RELATED-RELATED"/>
    <property type="match status" value="1"/>
</dbReference>
<name>A0A2P2EBV5_9PROT</name>
<dbReference type="InterPro" id="IPR016181">
    <property type="entry name" value="Acyl_CoA_acyltransferase"/>
</dbReference>
<dbReference type="EMBL" id="BFBR01000006">
    <property type="protein sequence ID" value="GBF58529.1"/>
    <property type="molecule type" value="Genomic_DNA"/>
</dbReference>
<dbReference type="Pfam" id="PF13302">
    <property type="entry name" value="Acetyltransf_3"/>
    <property type="match status" value="1"/>
</dbReference>
<evidence type="ECO:0000313" key="3">
    <source>
        <dbReference type="Proteomes" id="UP000245086"/>
    </source>
</evidence>
<dbReference type="RefSeq" id="WP_108985378.1">
    <property type="nucleotide sequence ID" value="NZ_BFBR01000006.1"/>
</dbReference>
<dbReference type="Proteomes" id="UP000245086">
    <property type="component" value="Unassembled WGS sequence"/>
</dbReference>
<dbReference type="SUPFAM" id="SSF55729">
    <property type="entry name" value="Acyl-CoA N-acyltransferases (Nat)"/>
    <property type="match status" value="1"/>
</dbReference>
<feature type="domain" description="N-acetyltransferase" evidence="1">
    <location>
        <begin position="13"/>
        <end position="156"/>
    </location>
</feature>
<evidence type="ECO:0000259" key="1">
    <source>
        <dbReference type="Pfam" id="PF13302"/>
    </source>
</evidence>
<protein>
    <recommendedName>
        <fullName evidence="1">N-acetyltransferase domain-containing protein</fullName>
    </recommendedName>
</protein>
<dbReference type="AlphaFoldDB" id="A0A2P2EBV5"/>
<keyword evidence="3" id="KW-1185">Reference proteome</keyword>
<gene>
    <name evidence="2" type="ORF">PbB2_02215</name>
</gene>